<comment type="caution">
    <text evidence="6">The sequence shown here is derived from an EMBL/GenBank/DDBJ whole genome shotgun (WGS) entry which is preliminary data.</text>
</comment>
<evidence type="ECO:0000313" key="6">
    <source>
        <dbReference type="EMBL" id="OGC46750.1"/>
    </source>
</evidence>
<name>A0A1F4UPN0_UNCKA</name>
<dbReference type="Proteomes" id="UP000176444">
    <property type="component" value="Unassembled WGS sequence"/>
</dbReference>
<dbReference type="PANTHER" id="PTHR42711">
    <property type="entry name" value="ABC TRANSPORTER ATP-BINDING PROTEIN"/>
    <property type="match status" value="1"/>
</dbReference>
<evidence type="ECO:0000259" key="5">
    <source>
        <dbReference type="PROSITE" id="PS50893"/>
    </source>
</evidence>
<dbReference type="PANTHER" id="PTHR42711:SF5">
    <property type="entry name" value="ABC TRANSPORTER ATP-BINDING PROTEIN NATA"/>
    <property type="match status" value="1"/>
</dbReference>
<dbReference type="GO" id="GO:0005524">
    <property type="term" value="F:ATP binding"/>
    <property type="evidence" value="ECO:0007669"/>
    <property type="project" value="UniProtKB-KW"/>
</dbReference>
<evidence type="ECO:0000256" key="4">
    <source>
        <dbReference type="ARBA" id="ARBA00022840"/>
    </source>
</evidence>
<comment type="similarity">
    <text evidence="1">Belongs to the ABC transporter superfamily.</text>
</comment>
<sequence length="257" mass="29248">MPPIIEVKNLVKRYRKSKINAVDDISFSVGEGEFFALLGPNGAGKTTTISILNTTLIKTSGQARLCGFDIEKQAGEVRQRIGVIFQNPSLDRNLTAEENVRFHASLYGLYPFRPIFSLMSNSYKEKVFELAELMGIRQEIFQPIITFSGGMKRKLEIIRGLMHNPRVLFLDEPTTGLDPASRRNVWEYLQNVRRKESTTIFLTTHYLEEAESADHIAIINKGKLISYGTPEEIKKDLKIQTPTLEEAYLEIIKNHDN</sequence>
<evidence type="ECO:0000256" key="2">
    <source>
        <dbReference type="ARBA" id="ARBA00022448"/>
    </source>
</evidence>
<dbReference type="InterPro" id="IPR017871">
    <property type="entry name" value="ABC_transporter-like_CS"/>
</dbReference>
<evidence type="ECO:0000256" key="1">
    <source>
        <dbReference type="ARBA" id="ARBA00005417"/>
    </source>
</evidence>
<dbReference type="GO" id="GO:0016887">
    <property type="term" value="F:ATP hydrolysis activity"/>
    <property type="evidence" value="ECO:0007669"/>
    <property type="project" value="InterPro"/>
</dbReference>
<feature type="domain" description="ABC transporter" evidence="5">
    <location>
        <begin position="5"/>
        <end position="246"/>
    </location>
</feature>
<accession>A0A1F4UPN0</accession>
<gene>
    <name evidence="6" type="ORF">A2713_01070</name>
</gene>
<dbReference type="AlphaFoldDB" id="A0A1F4UPN0"/>
<dbReference type="EMBL" id="MEUX01000030">
    <property type="protein sequence ID" value="OGC46750.1"/>
    <property type="molecule type" value="Genomic_DNA"/>
</dbReference>
<dbReference type="Gene3D" id="3.40.50.300">
    <property type="entry name" value="P-loop containing nucleotide triphosphate hydrolases"/>
    <property type="match status" value="1"/>
</dbReference>
<dbReference type="PROSITE" id="PS00211">
    <property type="entry name" value="ABC_TRANSPORTER_1"/>
    <property type="match status" value="1"/>
</dbReference>
<dbReference type="Pfam" id="PF00005">
    <property type="entry name" value="ABC_tran"/>
    <property type="match status" value="1"/>
</dbReference>
<dbReference type="InterPro" id="IPR003593">
    <property type="entry name" value="AAA+_ATPase"/>
</dbReference>
<proteinExistence type="inferred from homology"/>
<organism evidence="6 7">
    <name type="scientific">candidate division WWE3 bacterium RIFCSPHIGHO2_01_FULL_35_17</name>
    <dbReference type="NCBI Taxonomy" id="1802614"/>
    <lineage>
        <taxon>Bacteria</taxon>
        <taxon>Katanobacteria</taxon>
    </lineage>
</organism>
<dbReference type="SUPFAM" id="SSF52540">
    <property type="entry name" value="P-loop containing nucleoside triphosphate hydrolases"/>
    <property type="match status" value="1"/>
</dbReference>
<keyword evidence="2" id="KW-0813">Transport</keyword>
<evidence type="ECO:0000256" key="3">
    <source>
        <dbReference type="ARBA" id="ARBA00022741"/>
    </source>
</evidence>
<dbReference type="PROSITE" id="PS50893">
    <property type="entry name" value="ABC_TRANSPORTER_2"/>
    <property type="match status" value="1"/>
</dbReference>
<dbReference type="InterPro" id="IPR003439">
    <property type="entry name" value="ABC_transporter-like_ATP-bd"/>
</dbReference>
<dbReference type="SMART" id="SM00382">
    <property type="entry name" value="AAA"/>
    <property type="match status" value="1"/>
</dbReference>
<keyword evidence="4 6" id="KW-0067">ATP-binding</keyword>
<protein>
    <submittedName>
        <fullName evidence="6">ABC transporter ATP-binding protein</fullName>
    </submittedName>
</protein>
<reference evidence="6 7" key="1">
    <citation type="journal article" date="2016" name="Nat. Commun.">
        <title>Thousands of microbial genomes shed light on interconnected biogeochemical processes in an aquifer system.</title>
        <authorList>
            <person name="Anantharaman K."/>
            <person name="Brown C.T."/>
            <person name="Hug L.A."/>
            <person name="Sharon I."/>
            <person name="Castelle C.J."/>
            <person name="Probst A.J."/>
            <person name="Thomas B.C."/>
            <person name="Singh A."/>
            <person name="Wilkins M.J."/>
            <person name="Karaoz U."/>
            <person name="Brodie E.L."/>
            <person name="Williams K.H."/>
            <person name="Hubbard S.S."/>
            <person name="Banfield J.F."/>
        </authorList>
    </citation>
    <scope>NUCLEOTIDE SEQUENCE [LARGE SCALE GENOMIC DNA]</scope>
</reference>
<dbReference type="InterPro" id="IPR050763">
    <property type="entry name" value="ABC_transporter_ATP-binding"/>
</dbReference>
<keyword evidence="3" id="KW-0547">Nucleotide-binding</keyword>
<dbReference type="InterPro" id="IPR027417">
    <property type="entry name" value="P-loop_NTPase"/>
</dbReference>
<evidence type="ECO:0000313" key="7">
    <source>
        <dbReference type="Proteomes" id="UP000176444"/>
    </source>
</evidence>